<dbReference type="GO" id="GO:0000976">
    <property type="term" value="F:transcription cis-regulatory region binding"/>
    <property type="evidence" value="ECO:0007669"/>
    <property type="project" value="TreeGrafter"/>
</dbReference>
<evidence type="ECO:0000256" key="4">
    <source>
        <dbReference type="ARBA" id="ARBA00023163"/>
    </source>
</evidence>
<feature type="compositionally biased region" description="Low complexity" evidence="6">
    <location>
        <begin position="51"/>
        <end position="62"/>
    </location>
</feature>
<comment type="subcellular location">
    <subcellularLocation>
        <location evidence="1">Nucleus</location>
    </subcellularLocation>
</comment>
<reference evidence="7" key="1">
    <citation type="journal article" date="2023" name="Mol. Phylogenet. Evol.">
        <title>Genome-scale phylogeny and comparative genomics of the fungal order Sordariales.</title>
        <authorList>
            <person name="Hensen N."/>
            <person name="Bonometti L."/>
            <person name="Westerberg I."/>
            <person name="Brannstrom I.O."/>
            <person name="Guillou S."/>
            <person name="Cros-Aarteil S."/>
            <person name="Calhoun S."/>
            <person name="Haridas S."/>
            <person name="Kuo A."/>
            <person name="Mondo S."/>
            <person name="Pangilinan J."/>
            <person name="Riley R."/>
            <person name="LaButti K."/>
            <person name="Andreopoulos B."/>
            <person name="Lipzen A."/>
            <person name="Chen C."/>
            <person name="Yan M."/>
            <person name="Daum C."/>
            <person name="Ng V."/>
            <person name="Clum A."/>
            <person name="Steindorff A."/>
            <person name="Ohm R.A."/>
            <person name="Martin F."/>
            <person name="Silar P."/>
            <person name="Natvig D.O."/>
            <person name="Lalanne C."/>
            <person name="Gautier V."/>
            <person name="Ament-Velasquez S.L."/>
            <person name="Kruys A."/>
            <person name="Hutchinson M.I."/>
            <person name="Powell A.J."/>
            <person name="Barry K."/>
            <person name="Miller A.N."/>
            <person name="Grigoriev I.V."/>
            <person name="Debuchy R."/>
            <person name="Gladieux P."/>
            <person name="Hiltunen Thoren M."/>
            <person name="Johannesson H."/>
        </authorList>
    </citation>
    <scope>NUCLEOTIDE SEQUENCE</scope>
    <source>
        <strain evidence="7">CBS 538.74</strain>
    </source>
</reference>
<comment type="caution">
    <text evidence="7">The sequence shown here is derived from an EMBL/GenBank/DDBJ whole genome shotgun (WGS) entry which is preliminary data.</text>
</comment>
<dbReference type="EMBL" id="MU857077">
    <property type="protein sequence ID" value="KAK4150368.1"/>
    <property type="molecule type" value="Genomic_DNA"/>
</dbReference>
<keyword evidence="4" id="KW-0804">Transcription</keyword>
<dbReference type="CDD" id="cd12148">
    <property type="entry name" value="fungal_TF_MHR"/>
    <property type="match status" value="1"/>
</dbReference>
<keyword evidence="3" id="KW-0238">DNA-binding</keyword>
<keyword evidence="8" id="KW-1185">Reference proteome</keyword>
<evidence type="ECO:0000256" key="2">
    <source>
        <dbReference type="ARBA" id="ARBA00023015"/>
    </source>
</evidence>
<dbReference type="GO" id="GO:0000981">
    <property type="term" value="F:DNA-binding transcription factor activity, RNA polymerase II-specific"/>
    <property type="evidence" value="ECO:0007669"/>
    <property type="project" value="TreeGrafter"/>
</dbReference>
<dbReference type="PANTHER" id="PTHR31845">
    <property type="entry name" value="FINGER DOMAIN PROTEIN, PUTATIVE-RELATED"/>
    <property type="match status" value="1"/>
</dbReference>
<feature type="compositionally biased region" description="Polar residues" evidence="6">
    <location>
        <begin position="13"/>
        <end position="23"/>
    </location>
</feature>
<feature type="region of interest" description="Disordered" evidence="6">
    <location>
        <begin position="1"/>
        <end position="83"/>
    </location>
</feature>
<evidence type="ECO:0000256" key="6">
    <source>
        <dbReference type="SAM" id="MobiDB-lite"/>
    </source>
</evidence>
<protein>
    <recommendedName>
        <fullName evidence="9">Transcription factor domain-containing protein</fullName>
    </recommendedName>
</protein>
<dbReference type="PANTHER" id="PTHR31845:SF33">
    <property type="entry name" value="ZN(II)2CYS6 TRANSCRIPTION FACTOR (EUROFUNG)"/>
    <property type="match status" value="1"/>
</dbReference>
<dbReference type="Proteomes" id="UP001302745">
    <property type="component" value="Unassembled WGS sequence"/>
</dbReference>
<sequence>MDALEKEVESLKAQLSTPSSTESPGGVARVTQVTAPISENAGPGSAAPLDTTGTSVAGSTGSQKRSRAHFEAGTPPTIPELDPISAGLITPEAAGSYFSTFFSGCDRYVPVFDPRYDTLESVRYRSTLLFSALCSVGCRVLTGSESYHSRALGVHTQRMLHAAIAAAAPSRGAPQACLETVQALLVRACYAPERSLLVAVATRMALEIGLPEAYGVLSARCVTRPQVGVMRATGTQSPGVSATSPVKADEDDTILMRKTRTWLHLLMMGQILHVDAGGPPGFRFRGAAQRCRILIDSPSSTGIDLYLFSQVELNTIRARIHSTFSHYVRQNPGERDDDEIMEMVGDAKIDINVWFDDWTRIYEKHRTHMPWLIPNLAVQRCWADSMAMCAALKAAGIEDVSAMSVAQREILGMAKRSLNQHLDIILEEPRLYLRSIRYAMDFVWAKNAFCYLLLLKLFILLPDDGDISGPSSNDELMEKGRMLVDELSKAGGGLKDGARNNTSSLYLHLVRVSIDKFSHAIRLRSQRGAPIIGPQAARNDAPDSRNGVLSRQGRGGGGNEGEWSIEDSQTELESFVPEQFVFEWDFPGLTFFSSPTHETGWLDEMLAGAFDGADSFYTLGWASMDFSLA</sequence>
<evidence type="ECO:0000313" key="8">
    <source>
        <dbReference type="Proteomes" id="UP001302745"/>
    </source>
</evidence>
<name>A0AAN6ZU57_9PEZI</name>
<evidence type="ECO:0008006" key="9">
    <source>
        <dbReference type="Google" id="ProtNLM"/>
    </source>
</evidence>
<keyword evidence="2" id="KW-0805">Transcription regulation</keyword>
<evidence type="ECO:0000256" key="3">
    <source>
        <dbReference type="ARBA" id="ARBA00023125"/>
    </source>
</evidence>
<proteinExistence type="predicted"/>
<keyword evidence="5" id="KW-0539">Nucleus</keyword>
<feature type="region of interest" description="Disordered" evidence="6">
    <location>
        <begin position="533"/>
        <end position="564"/>
    </location>
</feature>
<organism evidence="7 8">
    <name type="scientific">Chaetomidium leptoderma</name>
    <dbReference type="NCBI Taxonomy" id="669021"/>
    <lineage>
        <taxon>Eukaryota</taxon>
        <taxon>Fungi</taxon>
        <taxon>Dikarya</taxon>
        <taxon>Ascomycota</taxon>
        <taxon>Pezizomycotina</taxon>
        <taxon>Sordariomycetes</taxon>
        <taxon>Sordariomycetidae</taxon>
        <taxon>Sordariales</taxon>
        <taxon>Chaetomiaceae</taxon>
        <taxon>Chaetomidium</taxon>
    </lineage>
</organism>
<evidence type="ECO:0000256" key="5">
    <source>
        <dbReference type="ARBA" id="ARBA00023242"/>
    </source>
</evidence>
<gene>
    <name evidence="7" type="ORF">C8A00DRAFT_18078</name>
</gene>
<dbReference type="AlphaFoldDB" id="A0AAN6ZU57"/>
<accession>A0AAN6ZU57</accession>
<dbReference type="GO" id="GO:0005634">
    <property type="term" value="C:nucleus"/>
    <property type="evidence" value="ECO:0007669"/>
    <property type="project" value="UniProtKB-SubCell"/>
</dbReference>
<dbReference type="InterPro" id="IPR051089">
    <property type="entry name" value="prtT"/>
</dbReference>
<reference evidence="7" key="2">
    <citation type="submission" date="2023-05" db="EMBL/GenBank/DDBJ databases">
        <authorList>
            <consortium name="Lawrence Berkeley National Laboratory"/>
            <person name="Steindorff A."/>
            <person name="Hensen N."/>
            <person name="Bonometti L."/>
            <person name="Westerberg I."/>
            <person name="Brannstrom I.O."/>
            <person name="Guillou S."/>
            <person name="Cros-Aarteil S."/>
            <person name="Calhoun S."/>
            <person name="Haridas S."/>
            <person name="Kuo A."/>
            <person name="Mondo S."/>
            <person name="Pangilinan J."/>
            <person name="Riley R."/>
            <person name="Labutti K."/>
            <person name="Andreopoulos B."/>
            <person name="Lipzen A."/>
            <person name="Chen C."/>
            <person name="Yanf M."/>
            <person name="Daum C."/>
            <person name="Ng V."/>
            <person name="Clum A."/>
            <person name="Ohm R."/>
            <person name="Martin F."/>
            <person name="Silar P."/>
            <person name="Natvig D."/>
            <person name="Lalanne C."/>
            <person name="Gautier V."/>
            <person name="Ament-Velasquez S.L."/>
            <person name="Kruys A."/>
            <person name="Hutchinson M.I."/>
            <person name="Powell A.J."/>
            <person name="Barry K."/>
            <person name="Miller A.N."/>
            <person name="Grigoriev I.V."/>
            <person name="Debuchy R."/>
            <person name="Gladieux P."/>
            <person name="Thoren M.H."/>
            <person name="Johannesson H."/>
        </authorList>
    </citation>
    <scope>NUCLEOTIDE SEQUENCE</scope>
    <source>
        <strain evidence="7">CBS 538.74</strain>
    </source>
</reference>
<evidence type="ECO:0000256" key="1">
    <source>
        <dbReference type="ARBA" id="ARBA00004123"/>
    </source>
</evidence>
<evidence type="ECO:0000313" key="7">
    <source>
        <dbReference type="EMBL" id="KAK4150368.1"/>
    </source>
</evidence>
<feature type="compositionally biased region" description="Basic and acidic residues" evidence="6">
    <location>
        <begin position="1"/>
        <end position="10"/>
    </location>
</feature>